<organism evidence="1 2">
    <name type="scientific">Pluteus cervinus</name>
    <dbReference type="NCBI Taxonomy" id="181527"/>
    <lineage>
        <taxon>Eukaryota</taxon>
        <taxon>Fungi</taxon>
        <taxon>Dikarya</taxon>
        <taxon>Basidiomycota</taxon>
        <taxon>Agaricomycotina</taxon>
        <taxon>Agaricomycetes</taxon>
        <taxon>Agaricomycetidae</taxon>
        <taxon>Agaricales</taxon>
        <taxon>Pluteineae</taxon>
        <taxon>Pluteaceae</taxon>
        <taxon>Pluteus</taxon>
    </lineage>
</organism>
<protein>
    <submittedName>
        <fullName evidence="1">FAD/NAD(P)-binding domain-containing protein</fullName>
    </submittedName>
</protein>
<evidence type="ECO:0000313" key="2">
    <source>
        <dbReference type="Proteomes" id="UP000308600"/>
    </source>
</evidence>
<name>A0ACD3AGQ9_9AGAR</name>
<reference evidence="1 2" key="1">
    <citation type="journal article" date="2019" name="Nat. Ecol. Evol.">
        <title>Megaphylogeny resolves global patterns of mushroom evolution.</title>
        <authorList>
            <person name="Varga T."/>
            <person name="Krizsan K."/>
            <person name="Foldi C."/>
            <person name="Dima B."/>
            <person name="Sanchez-Garcia M."/>
            <person name="Sanchez-Ramirez S."/>
            <person name="Szollosi G.J."/>
            <person name="Szarkandi J.G."/>
            <person name="Papp V."/>
            <person name="Albert L."/>
            <person name="Andreopoulos W."/>
            <person name="Angelini C."/>
            <person name="Antonin V."/>
            <person name="Barry K.W."/>
            <person name="Bougher N.L."/>
            <person name="Buchanan P."/>
            <person name="Buyck B."/>
            <person name="Bense V."/>
            <person name="Catcheside P."/>
            <person name="Chovatia M."/>
            <person name="Cooper J."/>
            <person name="Damon W."/>
            <person name="Desjardin D."/>
            <person name="Finy P."/>
            <person name="Geml J."/>
            <person name="Haridas S."/>
            <person name="Hughes K."/>
            <person name="Justo A."/>
            <person name="Karasinski D."/>
            <person name="Kautmanova I."/>
            <person name="Kiss B."/>
            <person name="Kocsube S."/>
            <person name="Kotiranta H."/>
            <person name="LaButti K.M."/>
            <person name="Lechner B.E."/>
            <person name="Liimatainen K."/>
            <person name="Lipzen A."/>
            <person name="Lukacs Z."/>
            <person name="Mihaltcheva S."/>
            <person name="Morgado L.N."/>
            <person name="Niskanen T."/>
            <person name="Noordeloos M.E."/>
            <person name="Ohm R.A."/>
            <person name="Ortiz-Santana B."/>
            <person name="Ovrebo C."/>
            <person name="Racz N."/>
            <person name="Riley R."/>
            <person name="Savchenko A."/>
            <person name="Shiryaev A."/>
            <person name="Soop K."/>
            <person name="Spirin V."/>
            <person name="Szebenyi C."/>
            <person name="Tomsovsky M."/>
            <person name="Tulloss R.E."/>
            <person name="Uehling J."/>
            <person name="Grigoriev I.V."/>
            <person name="Vagvolgyi C."/>
            <person name="Papp T."/>
            <person name="Martin F.M."/>
            <person name="Miettinen O."/>
            <person name="Hibbett D.S."/>
            <person name="Nagy L.G."/>
        </authorList>
    </citation>
    <scope>NUCLEOTIDE SEQUENCE [LARGE SCALE GENOMIC DNA]</scope>
    <source>
        <strain evidence="1 2">NL-1719</strain>
    </source>
</reference>
<evidence type="ECO:0000313" key="1">
    <source>
        <dbReference type="EMBL" id="TFK65078.1"/>
    </source>
</evidence>
<accession>A0ACD3AGQ9</accession>
<gene>
    <name evidence="1" type="ORF">BDN72DRAFT_801556</name>
</gene>
<sequence>MSKAIANKLSAQLDPSKYKLYLITSRPFYTHLVAGLRTVVTEEGSLEDRIFIPYDKNFVNGNGELVVDTVVSIEESQEGGAVVLQSGRRIEYSILVLTPGSIWEGPLAFPDTKAEVLDWVTDWRKKFAEAQDIVLVGGGAVGIELAGEIKDQWPNKPVTIVHGQEFLLNGTYPEKWRKDVGRRVQKRGIKAILNDYVDNLSPGVIQTRNGQNITADLVVATKGGKPNTAFVASLGEDVLTPDGRVKVNTNLQVVNHPRIYAAGDVTDWKEQKQIGKYAAHADTVSKNIVQQLAGKQPGIVYKGSPEMILVTIGKSGGSGYLGWVTLGDKLSSMLKAKELFVSKARKSLG</sequence>
<feature type="non-terminal residue" evidence="1">
    <location>
        <position position="349"/>
    </location>
</feature>
<proteinExistence type="predicted"/>
<dbReference type="EMBL" id="ML208449">
    <property type="protein sequence ID" value="TFK65078.1"/>
    <property type="molecule type" value="Genomic_DNA"/>
</dbReference>
<keyword evidence="2" id="KW-1185">Reference proteome</keyword>
<dbReference type="Proteomes" id="UP000308600">
    <property type="component" value="Unassembled WGS sequence"/>
</dbReference>